<comment type="caution">
    <text evidence="1">The sequence shown here is derived from an EMBL/GenBank/DDBJ whole genome shotgun (WGS) entry which is preliminary data.</text>
</comment>
<reference evidence="1" key="1">
    <citation type="journal article" date="2023" name="Mol. Ecol. Resour.">
        <title>Chromosome-level genome assembly of a triploid poplar Populus alba 'Berolinensis'.</title>
        <authorList>
            <person name="Chen S."/>
            <person name="Yu Y."/>
            <person name="Wang X."/>
            <person name="Wang S."/>
            <person name="Zhang T."/>
            <person name="Zhou Y."/>
            <person name="He R."/>
            <person name="Meng N."/>
            <person name="Wang Y."/>
            <person name="Liu W."/>
            <person name="Liu Z."/>
            <person name="Liu J."/>
            <person name="Guo Q."/>
            <person name="Huang H."/>
            <person name="Sederoff R.R."/>
            <person name="Wang G."/>
            <person name="Qu G."/>
            <person name="Chen S."/>
        </authorList>
    </citation>
    <scope>NUCLEOTIDE SEQUENCE</scope>
    <source>
        <strain evidence="1">SC-2020</strain>
    </source>
</reference>
<keyword evidence="2" id="KW-1185">Reference proteome</keyword>
<accession>A0AAD6QYQ9</accession>
<evidence type="ECO:0000313" key="2">
    <source>
        <dbReference type="Proteomes" id="UP001164929"/>
    </source>
</evidence>
<dbReference type="Proteomes" id="UP001164929">
    <property type="component" value="Chromosome 5"/>
</dbReference>
<dbReference type="EMBL" id="JAQIZT010000005">
    <property type="protein sequence ID" value="KAJ6999161.1"/>
    <property type="molecule type" value="Genomic_DNA"/>
</dbReference>
<name>A0AAD6QYQ9_9ROSI</name>
<organism evidence="1 2">
    <name type="scientific">Populus alba x Populus x berolinensis</name>
    <dbReference type="NCBI Taxonomy" id="444605"/>
    <lineage>
        <taxon>Eukaryota</taxon>
        <taxon>Viridiplantae</taxon>
        <taxon>Streptophyta</taxon>
        <taxon>Embryophyta</taxon>
        <taxon>Tracheophyta</taxon>
        <taxon>Spermatophyta</taxon>
        <taxon>Magnoliopsida</taxon>
        <taxon>eudicotyledons</taxon>
        <taxon>Gunneridae</taxon>
        <taxon>Pentapetalae</taxon>
        <taxon>rosids</taxon>
        <taxon>fabids</taxon>
        <taxon>Malpighiales</taxon>
        <taxon>Salicaceae</taxon>
        <taxon>Saliceae</taxon>
        <taxon>Populus</taxon>
    </lineage>
</organism>
<sequence>MNTNIRLRSPLPILWIMAMKLPLLADHKRL</sequence>
<dbReference type="AlphaFoldDB" id="A0AAD6QYQ9"/>
<evidence type="ECO:0000313" key="1">
    <source>
        <dbReference type="EMBL" id="KAJ6999161.1"/>
    </source>
</evidence>
<protein>
    <submittedName>
        <fullName evidence="1">Uncharacterized protein</fullName>
    </submittedName>
</protein>
<proteinExistence type="predicted"/>
<gene>
    <name evidence="1" type="ORF">NC653_015101</name>
</gene>